<gene>
    <name evidence="1" type="ORF">ERS852394_01025</name>
</gene>
<dbReference type="RefSeq" id="WP_055065838.1">
    <property type="nucleotide sequence ID" value="NZ_CYZD01000003.1"/>
</dbReference>
<name>A0A174AA31_9FIRM</name>
<proteinExistence type="predicted"/>
<evidence type="ECO:0000313" key="2">
    <source>
        <dbReference type="Proteomes" id="UP000095409"/>
    </source>
</evidence>
<evidence type="ECO:0000313" key="1">
    <source>
        <dbReference type="EMBL" id="CUN84719.1"/>
    </source>
</evidence>
<protein>
    <submittedName>
        <fullName evidence="1">Uncharacterized protein</fullName>
    </submittedName>
</protein>
<dbReference type="Proteomes" id="UP000095409">
    <property type="component" value="Unassembled WGS sequence"/>
</dbReference>
<dbReference type="EMBL" id="CYZD01000003">
    <property type="protein sequence ID" value="CUN84719.1"/>
    <property type="molecule type" value="Genomic_DNA"/>
</dbReference>
<organism evidence="1 2">
    <name type="scientific">Blautia obeum</name>
    <dbReference type="NCBI Taxonomy" id="40520"/>
    <lineage>
        <taxon>Bacteria</taxon>
        <taxon>Bacillati</taxon>
        <taxon>Bacillota</taxon>
        <taxon>Clostridia</taxon>
        <taxon>Lachnospirales</taxon>
        <taxon>Lachnospiraceae</taxon>
        <taxon>Blautia</taxon>
    </lineage>
</organism>
<dbReference type="AlphaFoldDB" id="A0A174AA31"/>
<sequence>MEKKELIKLYLQNVDKMFGYANMNAYIDERLKKYTKYCQSKKPEEQIIIWLKLLHENFGKKIVYLGSYLALQEKDMSYLNNAFNSAVTWGQLTITNSGCDHSIHAWNILPHIFCANRFRDIEKIFPKENGLSKNGLKSACSITNLVMYLYYQEPMWKQYVIDESKEFLQNKHTAEEKAVINGFLALIEKNWEKFSLELANLCKAHRKSKDYGENPFTRKISFFAFGLYNFARYLYREEVKNITLPQNEFLFEDFRIYQESTSCQIGQPFCIFEEPLLLLNDFEKIDLPIMYLTAGKKRVLDIENYRQEVVKKIQALHSNQSS</sequence>
<accession>A0A174AA31</accession>
<reference evidence="1 2" key="1">
    <citation type="submission" date="2015-09" db="EMBL/GenBank/DDBJ databases">
        <authorList>
            <consortium name="Pathogen Informatics"/>
        </authorList>
    </citation>
    <scope>NUCLEOTIDE SEQUENCE [LARGE SCALE GENOMIC DNA]</scope>
    <source>
        <strain evidence="1 2">2789STDY5608837</strain>
    </source>
</reference>